<dbReference type="SUPFAM" id="SSF48179">
    <property type="entry name" value="6-phosphogluconate dehydrogenase C-terminal domain-like"/>
    <property type="match status" value="1"/>
</dbReference>
<dbReference type="RefSeq" id="WP_251937581.1">
    <property type="nucleotide sequence ID" value="NZ_CP098747.1"/>
</dbReference>
<dbReference type="Pfam" id="PF14833">
    <property type="entry name" value="NAD_binding_11"/>
    <property type="match status" value="1"/>
</dbReference>
<evidence type="ECO:0000313" key="5">
    <source>
        <dbReference type="EMBL" id="USG63076.1"/>
    </source>
</evidence>
<protein>
    <submittedName>
        <fullName evidence="5">NAD(P)-dependent oxidoreductase</fullName>
    </submittedName>
</protein>
<dbReference type="Proteomes" id="UP001056291">
    <property type="component" value="Chromosome"/>
</dbReference>
<keyword evidence="1" id="KW-0560">Oxidoreductase</keyword>
<dbReference type="PANTHER" id="PTHR43060">
    <property type="entry name" value="3-HYDROXYISOBUTYRATE DEHYDROGENASE-LIKE 1, MITOCHONDRIAL-RELATED"/>
    <property type="match status" value="1"/>
</dbReference>
<dbReference type="EMBL" id="CP098747">
    <property type="protein sequence ID" value="USG63076.1"/>
    <property type="molecule type" value="Genomic_DNA"/>
</dbReference>
<proteinExistence type="predicted"/>
<evidence type="ECO:0000313" key="6">
    <source>
        <dbReference type="Proteomes" id="UP001056291"/>
    </source>
</evidence>
<dbReference type="Pfam" id="PF03446">
    <property type="entry name" value="NAD_binding_2"/>
    <property type="match status" value="1"/>
</dbReference>
<feature type="domain" description="6-phosphogluconate dehydrogenase NADP-binding" evidence="3">
    <location>
        <begin position="6"/>
        <end position="162"/>
    </location>
</feature>
<dbReference type="PANTHER" id="PTHR43060:SF15">
    <property type="entry name" value="3-HYDROXYISOBUTYRATE DEHYDROGENASE-LIKE 1, MITOCHONDRIAL-RELATED"/>
    <property type="match status" value="1"/>
</dbReference>
<sequence length="277" mass="30025">MPEPLKIGVAGCGEMGFPMAINLVKNGFDVRGYDIRPKHEFPGIENRMCKSANELASHCSIIISVVRDWQQTQDLCFGTDGLFSDNEGPDILVISSTISPNMVIDLKNRIPATTHLIDAPMSGAPYRAIEGSLTFMVGGDENIIPGLMPVLKAMGSEINHLGPVGAGTTCKVLNNMLAAVSVVTVREVMEAAKSLDFSTQTLLNVAKTSSGSTWFGDNIEKISWANEGYTPDNTIGILEKDVKSLLDATQGHPELRINSFARNVIEELRLLPPIEER</sequence>
<feature type="domain" description="3-hydroxyisobutyrate dehydrogenase-like NAD-binding" evidence="4">
    <location>
        <begin position="165"/>
        <end position="252"/>
    </location>
</feature>
<keyword evidence="6" id="KW-1185">Reference proteome</keyword>
<keyword evidence="2" id="KW-0520">NAD</keyword>
<dbReference type="InterPro" id="IPR036291">
    <property type="entry name" value="NAD(P)-bd_dom_sf"/>
</dbReference>
<evidence type="ECO:0000259" key="4">
    <source>
        <dbReference type="Pfam" id="PF14833"/>
    </source>
</evidence>
<evidence type="ECO:0000256" key="1">
    <source>
        <dbReference type="ARBA" id="ARBA00023002"/>
    </source>
</evidence>
<dbReference type="PIRSF" id="PIRSF000103">
    <property type="entry name" value="HIBADH"/>
    <property type="match status" value="1"/>
</dbReference>
<accession>A0ABY4W8A3</accession>
<name>A0ABY4W8A3_9PROT</name>
<gene>
    <name evidence="5" type="ORF">NBZ79_08795</name>
</gene>
<dbReference type="InterPro" id="IPR006115">
    <property type="entry name" value="6PGDH_NADP-bd"/>
</dbReference>
<organism evidence="5 6">
    <name type="scientific">Sneathiella marina</name>
    <dbReference type="NCBI Taxonomy" id="2950108"/>
    <lineage>
        <taxon>Bacteria</taxon>
        <taxon>Pseudomonadati</taxon>
        <taxon>Pseudomonadota</taxon>
        <taxon>Alphaproteobacteria</taxon>
        <taxon>Sneathiellales</taxon>
        <taxon>Sneathiellaceae</taxon>
        <taxon>Sneathiella</taxon>
    </lineage>
</organism>
<dbReference type="InterPro" id="IPR015815">
    <property type="entry name" value="HIBADH-related"/>
</dbReference>
<dbReference type="Gene3D" id="3.40.50.720">
    <property type="entry name" value="NAD(P)-binding Rossmann-like Domain"/>
    <property type="match status" value="1"/>
</dbReference>
<evidence type="ECO:0000256" key="2">
    <source>
        <dbReference type="ARBA" id="ARBA00023027"/>
    </source>
</evidence>
<dbReference type="InterPro" id="IPR029154">
    <property type="entry name" value="HIBADH-like_NADP-bd"/>
</dbReference>
<dbReference type="SUPFAM" id="SSF51735">
    <property type="entry name" value="NAD(P)-binding Rossmann-fold domains"/>
    <property type="match status" value="1"/>
</dbReference>
<evidence type="ECO:0000259" key="3">
    <source>
        <dbReference type="Pfam" id="PF03446"/>
    </source>
</evidence>
<reference evidence="5" key="1">
    <citation type="submission" date="2022-06" db="EMBL/GenBank/DDBJ databases">
        <title>Sneathiella actinostolidae sp. nov., isolated from a sea anemonein the Western Pacific Ocean.</title>
        <authorList>
            <person name="Wei M.J."/>
        </authorList>
    </citation>
    <scope>NUCLEOTIDE SEQUENCE</scope>
    <source>
        <strain evidence="5">PHK-P5</strain>
    </source>
</reference>
<dbReference type="InterPro" id="IPR013328">
    <property type="entry name" value="6PGD_dom2"/>
</dbReference>
<dbReference type="InterPro" id="IPR008927">
    <property type="entry name" value="6-PGluconate_DH-like_C_sf"/>
</dbReference>
<dbReference type="Gene3D" id="1.10.1040.10">
    <property type="entry name" value="N-(1-d-carboxylethyl)-l-norvaline Dehydrogenase, domain 2"/>
    <property type="match status" value="1"/>
</dbReference>